<organism evidence="1 2">
    <name type="scientific">Panagrolaimus sp. PS1159</name>
    <dbReference type="NCBI Taxonomy" id="55785"/>
    <lineage>
        <taxon>Eukaryota</taxon>
        <taxon>Metazoa</taxon>
        <taxon>Ecdysozoa</taxon>
        <taxon>Nematoda</taxon>
        <taxon>Chromadorea</taxon>
        <taxon>Rhabditida</taxon>
        <taxon>Tylenchina</taxon>
        <taxon>Panagrolaimomorpha</taxon>
        <taxon>Panagrolaimoidea</taxon>
        <taxon>Panagrolaimidae</taxon>
        <taxon>Panagrolaimus</taxon>
    </lineage>
</organism>
<evidence type="ECO:0000313" key="2">
    <source>
        <dbReference type="WBParaSite" id="PS1159_v2.g1962.t1"/>
    </source>
</evidence>
<proteinExistence type="predicted"/>
<sequence>MQCADELDCAEVITGKYVTGKKCKYILMEELGRGGYGCVFKVKPEPADGNEYAMKIEKKRENRSQAKLAMEQHIMKLIRDKLKPEQRNHFIDVIDRAKKTHFYFLVMTLVGESLADLKKSRKPHIFSAGTTYAIGLQTLAALQQLHSVGYIHRDVKPGNYAIGLGKDAKTIYILDFGIARFILNSINELKGPRNKVAFKGTIRYAPLACHRNEELGKKDDCESWLYMLADISNPDDLPWRGEKDREKVGAIKEKCRTTEGAERTFRGLHVESMKEILKYIDKLGYFDELDYEFIYQHIKKAAKAGRIDLNAPFDWELDETTRTTTTNASSDAPTKSRAQTSKMVSVHR</sequence>
<protein>
    <submittedName>
        <fullName evidence="2">Protein kinase domain-containing protein</fullName>
    </submittedName>
</protein>
<name>A0AC35FQ04_9BILA</name>
<dbReference type="Proteomes" id="UP000887580">
    <property type="component" value="Unplaced"/>
</dbReference>
<accession>A0AC35FQ04</accession>
<dbReference type="WBParaSite" id="PS1159_v2.g1962.t1">
    <property type="protein sequence ID" value="PS1159_v2.g1962.t1"/>
    <property type="gene ID" value="PS1159_v2.g1962"/>
</dbReference>
<evidence type="ECO:0000313" key="1">
    <source>
        <dbReference type="Proteomes" id="UP000887580"/>
    </source>
</evidence>
<reference evidence="2" key="1">
    <citation type="submission" date="2022-11" db="UniProtKB">
        <authorList>
            <consortium name="WormBaseParasite"/>
        </authorList>
    </citation>
    <scope>IDENTIFICATION</scope>
</reference>